<reference evidence="4 5" key="1">
    <citation type="submission" date="2016-07" db="EMBL/GenBank/DDBJ databases">
        <title>Pervasive Adenine N6-methylation of Active Genes in Fungi.</title>
        <authorList>
            <consortium name="DOE Joint Genome Institute"/>
            <person name="Mondo S.J."/>
            <person name="Dannebaum R.O."/>
            <person name="Kuo R.C."/>
            <person name="Labutti K."/>
            <person name="Haridas S."/>
            <person name="Kuo A."/>
            <person name="Salamov A."/>
            <person name="Ahrendt S.R."/>
            <person name="Lipzen A."/>
            <person name="Sullivan W."/>
            <person name="Andreopoulos W.B."/>
            <person name="Clum A."/>
            <person name="Lindquist E."/>
            <person name="Daum C."/>
            <person name="Ramamoorthy G.K."/>
            <person name="Gryganskyi A."/>
            <person name="Culley D."/>
            <person name="Magnuson J.K."/>
            <person name="James T.Y."/>
            <person name="O'Malley M.A."/>
            <person name="Stajich J.E."/>
            <person name="Spatafora J.W."/>
            <person name="Visel A."/>
            <person name="Grigoriev I.V."/>
        </authorList>
    </citation>
    <scope>NUCLEOTIDE SEQUENCE [LARGE SCALE GENOMIC DNA]</scope>
    <source>
        <strain evidence="4 5">JEL800</strain>
    </source>
</reference>
<feature type="transmembrane region" description="Helical" evidence="2">
    <location>
        <begin position="49"/>
        <end position="73"/>
    </location>
</feature>
<organism evidence="4 5">
    <name type="scientific">Rhizoclosmatium globosum</name>
    <dbReference type="NCBI Taxonomy" id="329046"/>
    <lineage>
        <taxon>Eukaryota</taxon>
        <taxon>Fungi</taxon>
        <taxon>Fungi incertae sedis</taxon>
        <taxon>Chytridiomycota</taxon>
        <taxon>Chytridiomycota incertae sedis</taxon>
        <taxon>Chytridiomycetes</taxon>
        <taxon>Chytridiales</taxon>
        <taxon>Chytriomycetaceae</taxon>
        <taxon>Rhizoclosmatium</taxon>
    </lineage>
</organism>
<dbReference type="InterPro" id="IPR002123">
    <property type="entry name" value="Plipid/glycerol_acylTrfase"/>
</dbReference>
<dbReference type="PANTHER" id="PTHR10983">
    <property type="entry name" value="1-ACYLGLYCEROL-3-PHOSPHATE ACYLTRANSFERASE-RELATED"/>
    <property type="match status" value="1"/>
</dbReference>
<keyword evidence="2" id="KW-1133">Transmembrane helix</keyword>
<evidence type="ECO:0000256" key="1">
    <source>
        <dbReference type="SAM" id="MobiDB-lite"/>
    </source>
</evidence>
<protein>
    <recommendedName>
        <fullName evidence="3">Phospholipid/glycerol acyltransferase domain-containing protein</fullName>
    </recommendedName>
</protein>
<dbReference type="PANTHER" id="PTHR10983:SF16">
    <property type="entry name" value="LYSOCARDIOLIPIN ACYLTRANSFERASE 1"/>
    <property type="match status" value="1"/>
</dbReference>
<dbReference type="GO" id="GO:0036149">
    <property type="term" value="P:phosphatidylinositol acyl-chain remodeling"/>
    <property type="evidence" value="ECO:0007669"/>
    <property type="project" value="TreeGrafter"/>
</dbReference>
<evidence type="ECO:0000259" key="3">
    <source>
        <dbReference type="SMART" id="SM00563"/>
    </source>
</evidence>
<keyword evidence="2" id="KW-0472">Membrane</keyword>
<dbReference type="SMART" id="SM00563">
    <property type="entry name" value="PlsC"/>
    <property type="match status" value="1"/>
</dbReference>
<dbReference type="STRING" id="329046.A0A1Y2APM2"/>
<dbReference type="EMBL" id="MCGO01000141">
    <property type="protein sequence ID" value="ORY24538.1"/>
    <property type="molecule type" value="Genomic_DNA"/>
</dbReference>
<feature type="transmembrane region" description="Helical" evidence="2">
    <location>
        <begin position="369"/>
        <end position="386"/>
    </location>
</feature>
<sequence length="414" mass="47392">MDLVKSLLLGSDSIPHAAPGTAGSAPSSPANSPRPRTKPKYDPLYLTKVFIFAVLWIAIPFATVVVGATILPFEIITQKRTLIREVQKAFGSFVVVTVYLFLPQTELVLTGDWTHLEATKKTIAIANHQIYPDWMYLWVLAWWRNLHGDLRIILIKVLSLLPILGQGIQLFDWIFVHQKLDKDREIIRQNLTTAKNDVGNPLFLLIFPEGTLNTPGNVEKSKLYAEKMRISPHPQHVILPKSTGLYLALQDLSPSVDNLFDLTVGYSGVSSTDVPFAVFPPDKLFFEDRYPSEIHIHVTKYSVRDLPGFRATDEVSSNDEGLKKEFDTWLRSVWMEKDNRMKYFYDYGWMVDTLKSVDGVTYVKVVPKLLDWLYFWGLLFIAWIVVPIYGQIIWWALWAVCNGFYYVISRAFSL</sequence>
<evidence type="ECO:0000313" key="4">
    <source>
        <dbReference type="EMBL" id="ORY24538.1"/>
    </source>
</evidence>
<evidence type="ECO:0000256" key="2">
    <source>
        <dbReference type="SAM" id="Phobius"/>
    </source>
</evidence>
<dbReference type="GO" id="GO:0016746">
    <property type="term" value="F:acyltransferase activity"/>
    <property type="evidence" value="ECO:0007669"/>
    <property type="project" value="InterPro"/>
</dbReference>
<feature type="compositionally biased region" description="Low complexity" evidence="1">
    <location>
        <begin position="17"/>
        <end position="34"/>
    </location>
</feature>
<proteinExistence type="predicted"/>
<evidence type="ECO:0000313" key="5">
    <source>
        <dbReference type="Proteomes" id="UP000193642"/>
    </source>
</evidence>
<dbReference type="GO" id="GO:0005783">
    <property type="term" value="C:endoplasmic reticulum"/>
    <property type="evidence" value="ECO:0007669"/>
    <property type="project" value="TreeGrafter"/>
</dbReference>
<gene>
    <name evidence="4" type="ORF">BCR33DRAFT_727396</name>
</gene>
<name>A0A1Y2APM2_9FUNG</name>
<dbReference type="SUPFAM" id="SSF69593">
    <property type="entry name" value="Glycerol-3-phosphate (1)-acyltransferase"/>
    <property type="match status" value="1"/>
</dbReference>
<feature type="region of interest" description="Disordered" evidence="1">
    <location>
        <begin position="15"/>
        <end position="36"/>
    </location>
</feature>
<dbReference type="OrthoDB" id="189226at2759"/>
<keyword evidence="2" id="KW-0812">Transmembrane</keyword>
<dbReference type="AlphaFoldDB" id="A0A1Y2APM2"/>
<accession>A0A1Y2APM2</accession>
<comment type="caution">
    <text evidence="4">The sequence shown here is derived from an EMBL/GenBank/DDBJ whole genome shotgun (WGS) entry which is preliminary data.</text>
</comment>
<dbReference type="Proteomes" id="UP000193642">
    <property type="component" value="Unassembled WGS sequence"/>
</dbReference>
<feature type="domain" description="Phospholipid/glycerol acyltransferase" evidence="3">
    <location>
        <begin position="122"/>
        <end position="246"/>
    </location>
</feature>
<dbReference type="Pfam" id="PF01553">
    <property type="entry name" value="Acyltransferase"/>
    <property type="match status" value="1"/>
</dbReference>
<keyword evidence="5" id="KW-1185">Reference proteome</keyword>
<dbReference type="CDD" id="cd07990">
    <property type="entry name" value="LPLAT_LCLAT1-like"/>
    <property type="match status" value="1"/>
</dbReference>